<evidence type="ECO:0000256" key="3">
    <source>
        <dbReference type="ARBA" id="ARBA00023125"/>
    </source>
</evidence>
<dbReference type="InterPro" id="IPR028259">
    <property type="entry name" value="AP2-like_int_N"/>
</dbReference>
<dbReference type="Gene3D" id="1.10.443.10">
    <property type="entry name" value="Intergrase catalytic core"/>
    <property type="match status" value="1"/>
</dbReference>
<dbReference type="PROSITE" id="PS51898">
    <property type="entry name" value="TYR_RECOMBINASE"/>
    <property type="match status" value="1"/>
</dbReference>
<evidence type="ECO:0000259" key="6">
    <source>
        <dbReference type="PROSITE" id="PS51898"/>
    </source>
</evidence>
<dbReference type="GO" id="GO:0006310">
    <property type="term" value="P:DNA recombination"/>
    <property type="evidence" value="ECO:0007669"/>
    <property type="project" value="UniProtKB-KW"/>
</dbReference>
<dbReference type="SUPFAM" id="SSF56349">
    <property type="entry name" value="DNA breaking-rejoining enzymes"/>
    <property type="match status" value="1"/>
</dbReference>
<comment type="similarity">
    <text evidence="1">Belongs to the 'phage' integrase family.</text>
</comment>
<evidence type="ECO:0000256" key="2">
    <source>
        <dbReference type="ARBA" id="ARBA00022908"/>
    </source>
</evidence>
<feature type="domain" description="Tyr recombinase" evidence="6">
    <location>
        <begin position="177"/>
        <end position="381"/>
    </location>
</feature>
<organism evidence="8 9">
    <name type="scientific">Gottfriedia endophytica</name>
    <dbReference type="NCBI Taxonomy" id="2820819"/>
    <lineage>
        <taxon>Bacteria</taxon>
        <taxon>Bacillati</taxon>
        <taxon>Bacillota</taxon>
        <taxon>Bacilli</taxon>
        <taxon>Bacillales</taxon>
        <taxon>Bacillaceae</taxon>
        <taxon>Gottfriedia</taxon>
    </lineage>
</organism>
<dbReference type="InterPro" id="IPR013762">
    <property type="entry name" value="Integrase-like_cat_sf"/>
</dbReference>
<dbReference type="InterPro" id="IPR011010">
    <property type="entry name" value="DNA_brk_join_enz"/>
</dbReference>
<sequence length="392" mass="45545">MASFQKYTTKQGQMWQFITEGGTDPKTGKRKQIKRRGFKTKKGAQIAAAQLEQEIANGTYIKEHTILFKDFVQEWLQLYAKRAKISSVRGREKQIIRLLDYFAHLKMKDITRAMYQKAIDDLFDKGYAQNTLDGIHSAGSMIFKKAVELQIITTDPTDFFVMPKRIETVEDIERKKQTIKYLEKEELKLFLDTAKEKGLDNDYMSFLVLAYSGIRSGELLALQWKDIDFVNNTLSVTKTLYNPNNNSRKYTLLTPKTQGSIRTIKIDETVIKELKRHKTGQNELKMMNRNQYVDKDFVFADEYGYPSFHKRIQSRMQRLLKVSGITKSVTPHSFRHTHTSLLIEAGVGVKEVQQRLGHSDINTTMDIYAHMTKNMEEKASQKFSELMRSFIK</sequence>
<gene>
    <name evidence="8" type="ORF">J5Y03_16610</name>
</gene>
<evidence type="ECO:0000256" key="1">
    <source>
        <dbReference type="ARBA" id="ARBA00008857"/>
    </source>
</evidence>
<dbReference type="Proteomes" id="UP000682134">
    <property type="component" value="Unassembled WGS sequence"/>
</dbReference>
<dbReference type="PANTHER" id="PTHR30349:SF64">
    <property type="entry name" value="PROPHAGE INTEGRASE INTD-RELATED"/>
    <property type="match status" value="1"/>
</dbReference>
<evidence type="ECO:0000256" key="4">
    <source>
        <dbReference type="ARBA" id="ARBA00023172"/>
    </source>
</evidence>
<keyword evidence="4" id="KW-0233">DNA recombination</keyword>
<dbReference type="GO" id="GO:0003677">
    <property type="term" value="F:DNA binding"/>
    <property type="evidence" value="ECO:0007669"/>
    <property type="project" value="UniProtKB-UniRule"/>
</dbReference>
<dbReference type="Pfam" id="PF14659">
    <property type="entry name" value="Phage_int_SAM_3"/>
    <property type="match status" value="1"/>
</dbReference>
<dbReference type="PROSITE" id="PS51900">
    <property type="entry name" value="CB"/>
    <property type="match status" value="1"/>
</dbReference>
<dbReference type="Pfam" id="PF14657">
    <property type="entry name" value="Arm-DNA-bind_4"/>
    <property type="match status" value="1"/>
</dbReference>
<evidence type="ECO:0000313" key="8">
    <source>
        <dbReference type="EMBL" id="MBP0726782.1"/>
    </source>
</evidence>
<dbReference type="EMBL" id="JAGIYQ010000014">
    <property type="protein sequence ID" value="MBP0726782.1"/>
    <property type="molecule type" value="Genomic_DNA"/>
</dbReference>
<dbReference type="Pfam" id="PF00589">
    <property type="entry name" value="Phage_integrase"/>
    <property type="match status" value="1"/>
</dbReference>
<dbReference type="PANTHER" id="PTHR30349">
    <property type="entry name" value="PHAGE INTEGRASE-RELATED"/>
    <property type="match status" value="1"/>
</dbReference>
<dbReference type="AlphaFoldDB" id="A0A940SI14"/>
<dbReference type="CDD" id="cd01189">
    <property type="entry name" value="INT_ICEBs1_C_like"/>
    <property type="match status" value="1"/>
</dbReference>
<name>A0A940SI14_9BACI</name>
<keyword evidence="2" id="KW-0229">DNA integration</keyword>
<evidence type="ECO:0000313" key="9">
    <source>
        <dbReference type="Proteomes" id="UP000682134"/>
    </source>
</evidence>
<keyword evidence="3 5" id="KW-0238">DNA-binding</keyword>
<dbReference type="Gene3D" id="1.10.150.130">
    <property type="match status" value="1"/>
</dbReference>
<proteinExistence type="inferred from homology"/>
<dbReference type="GO" id="GO:0015074">
    <property type="term" value="P:DNA integration"/>
    <property type="evidence" value="ECO:0007669"/>
    <property type="project" value="UniProtKB-KW"/>
</dbReference>
<dbReference type="InterPro" id="IPR044068">
    <property type="entry name" value="CB"/>
</dbReference>
<evidence type="ECO:0000259" key="7">
    <source>
        <dbReference type="PROSITE" id="PS51900"/>
    </source>
</evidence>
<evidence type="ECO:0000256" key="5">
    <source>
        <dbReference type="PROSITE-ProRule" id="PRU01248"/>
    </source>
</evidence>
<dbReference type="RefSeq" id="WP_209407123.1">
    <property type="nucleotide sequence ID" value="NZ_JAGIYQ010000014.1"/>
</dbReference>
<feature type="domain" description="Core-binding (CB)" evidence="7">
    <location>
        <begin position="66"/>
        <end position="147"/>
    </location>
</feature>
<protein>
    <submittedName>
        <fullName evidence="8">Site-specific integrase</fullName>
    </submittedName>
</protein>
<keyword evidence="9" id="KW-1185">Reference proteome</keyword>
<dbReference type="InterPro" id="IPR050090">
    <property type="entry name" value="Tyrosine_recombinase_XerCD"/>
</dbReference>
<accession>A0A940SI14</accession>
<dbReference type="InterPro" id="IPR010998">
    <property type="entry name" value="Integrase_recombinase_N"/>
</dbReference>
<reference evidence="8" key="1">
    <citation type="submission" date="2021-04" db="EMBL/GenBank/DDBJ databases">
        <title>Genome seq and assembly of Bacillus sp.</title>
        <authorList>
            <person name="Chhetri G."/>
        </authorList>
    </citation>
    <scope>NUCLEOTIDE SEQUENCE</scope>
    <source>
        <strain evidence="8">RG28</strain>
    </source>
</reference>
<dbReference type="InterPro" id="IPR004107">
    <property type="entry name" value="Integrase_SAM-like_N"/>
</dbReference>
<dbReference type="InterPro" id="IPR002104">
    <property type="entry name" value="Integrase_catalytic"/>
</dbReference>
<comment type="caution">
    <text evidence="8">The sequence shown here is derived from an EMBL/GenBank/DDBJ whole genome shotgun (WGS) entry which is preliminary data.</text>
</comment>